<feature type="compositionally biased region" description="Basic and acidic residues" evidence="4">
    <location>
        <begin position="59"/>
        <end position="74"/>
    </location>
</feature>
<evidence type="ECO:0000256" key="3">
    <source>
        <dbReference type="SAM" id="Coils"/>
    </source>
</evidence>
<protein>
    <submittedName>
        <fullName evidence="6">Transcription factor GTE12</fullName>
    </submittedName>
</protein>
<dbReference type="SMART" id="SM00297">
    <property type="entry name" value="BROMO"/>
    <property type="match status" value="1"/>
</dbReference>
<evidence type="ECO:0000256" key="2">
    <source>
        <dbReference type="PROSITE-ProRule" id="PRU00035"/>
    </source>
</evidence>
<keyword evidence="1 2" id="KW-0103">Bromodomain</keyword>
<dbReference type="PANTHER" id="PTHR46136:SF19">
    <property type="entry name" value="TRANSCRIPTION FACTOR GTE12"/>
    <property type="match status" value="1"/>
</dbReference>
<dbReference type="PRINTS" id="PR00503">
    <property type="entry name" value="BROMODOMAIN"/>
</dbReference>
<dbReference type="InterPro" id="IPR001487">
    <property type="entry name" value="Bromodomain"/>
</dbReference>
<dbReference type="AlphaFoldDB" id="A0AAD8HYM2"/>
<comment type="caution">
    <text evidence="6">The sequence shown here is derived from an EMBL/GenBank/DDBJ whole genome shotgun (WGS) entry which is preliminary data.</text>
</comment>
<feature type="compositionally biased region" description="Polar residues" evidence="4">
    <location>
        <begin position="76"/>
        <end position="86"/>
    </location>
</feature>
<reference evidence="6" key="2">
    <citation type="submission" date="2023-05" db="EMBL/GenBank/DDBJ databases">
        <authorList>
            <person name="Schelkunov M.I."/>
        </authorList>
    </citation>
    <scope>NUCLEOTIDE SEQUENCE</scope>
    <source>
        <strain evidence="6">Hsosn_3</strain>
        <tissue evidence="6">Leaf</tissue>
    </source>
</reference>
<name>A0AAD8HYM2_9APIA</name>
<organism evidence="6 7">
    <name type="scientific">Heracleum sosnowskyi</name>
    <dbReference type="NCBI Taxonomy" id="360622"/>
    <lineage>
        <taxon>Eukaryota</taxon>
        <taxon>Viridiplantae</taxon>
        <taxon>Streptophyta</taxon>
        <taxon>Embryophyta</taxon>
        <taxon>Tracheophyta</taxon>
        <taxon>Spermatophyta</taxon>
        <taxon>Magnoliopsida</taxon>
        <taxon>eudicotyledons</taxon>
        <taxon>Gunneridae</taxon>
        <taxon>Pentapetalae</taxon>
        <taxon>asterids</taxon>
        <taxon>campanulids</taxon>
        <taxon>Apiales</taxon>
        <taxon>Apiaceae</taxon>
        <taxon>Apioideae</taxon>
        <taxon>apioid superclade</taxon>
        <taxon>Tordylieae</taxon>
        <taxon>Tordyliinae</taxon>
        <taxon>Heracleum</taxon>
    </lineage>
</organism>
<feature type="region of interest" description="Disordered" evidence="4">
    <location>
        <begin position="59"/>
        <end position="86"/>
    </location>
</feature>
<evidence type="ECO:0000313" key="6">
    <source>
        <dbReference type="EMBL" id="KAK1375455.1"/>
    </source>
</evidence>
<keyword evidence="3" id="KW-0175">Coiled coil</keyword>
<accession>A0AAD8HYM2</accession>
<dbReference type="SUPFAM" id="SSF47370">
    <property type="entry name" value="Bromodomain"/>
    <property type="match status" value="1"/>
</dbReference>
<dbReference type="Gene3D" id="1.20.920.10">
    <property type="entry name" value="Bromodomain-like"/>
    <property type="match status" value="1"/>
</dbReference>
<dbReference type="EMBL" id="JAUIZM010000007">
    <property type="protein sequence ID" value="KAK1375455.1"/>
    <property type="molecule type" value="Genomic_DNA"/>
</dbReference>
<dbReference type="InterPro" id="IPR036427">
    <property type="entry name" value="Bromodomain-like_sf"/>
</dbReference>
<gene>
    <name evidence="6" type="ORF">POM88_031648</name>
</gene>
<dbReference type="PANTHER" id="PTHR46136">
    <property type="entry name" value="TRANSCRIPTION FACTOR GTE8"/>
    <property type="match status" value="1"/>
</dbReference>
<dbReference type="Proteomes" id="UP001237642">
    <property type="component" value="Unassembled WGS sequence"/>
</dbReference>
<evidence type="ECO:0000259" key="5">
    <source>
        <dbReference type="PROSITE" id="PS50014"/>
    </source>
</evidence>
<proteinExistence type="predicted"/>
<evidence type="ECO:0000256" key="1">
    <source>
        <dbReference type="ARBA" id="ARBA00023117"/>
    </source>
</evidence>
<dbReference type="Pfam" id="PF00439">
    <property type="entry name" value="Bromodomain"/>
    <property type="match status" value="1"/>
</dbReference>
<feature type="domain" description="Bromo" evidence="5">
    <location>
        <begin position="122"/>
        <end position="194"/>
    </location>
</feature>
<keyword evidence="7" id="KW-1185">Reference proteome</keyword>
<feature type="coiled-coil region" evidence="3">
    <location>
        <begin position="470"/>
        <end position="498"/>
    </location>
</feature>
<reference evidence="6" key="1">
    <citation type="submission" date="2023-02" db="EMBL/GenBank/DDBJ databases">
        <title>Genome of toxic invasive species Heracleum sosnowskyi carries increased number of genes despite the absence of recent whole-genome duplications.</title>
        <authorList>
            <person name="Schelkunov M."/>
            <person name="Shtratnikova V."/>
            <person name="Makarenko M."/>
            <person name="Klepikova A."/>
            <person name="Omelchenko D."/>
            <person name="Novikova G."/>
            <person name="Obukhova E."/>
            <person name="Bogdanov V."/>
            <person name="Penin A."/>
            <person name="Logacheva M."/>
        </authorList>
    </citation>
    <scope>NUCLEOTIDE SEQUENCE</scope>
    <source>
        <strain evidence="6">Hsosn_3</strain>
        <tissue evidence="6">Leaf</tissue>
    </source>
</reference>
<sequence>MTESDDLPKTRLKIKFSFKNADLLLNSGSCEVKQQPYINEDCAQNVSLNGNKELMMKKSHEVAPHTPDSLKLHGADSSNVASPVQSSRKRGSLRVIDYVTNKRQKMDRNLKRHCGSILEALIKHPASLGFSEPVDPIKLNIPDYFSVVSCPMDLGTVGAKLQDSKYFSIEEFKDDIRLTFSNAMLYNPSDNIFNRNAKKLDSIFSTKWKSLDARLKRESMNHEQSCLFSGTERKTTETKHLGRRRSPVHSGLAPVMTMSTKDKRKLKKKFVEAMSPKTTENLIMLNARAANEEPAKNIQNFRFPGEVLQKGIAIGNRSTCRAVKTMLSVSMVATRCRSWGSLKCQCSPQNGYACASSRNLASVRHTGQDCDGSKMEHGSRLISDTCKSNPESDGAVSVLVEENLCFSPQSSSLGTSGATAEGWVAASDLQLSPKKALRAAMLKSRFADTILKAKQKTLLDHAEMVDPIELQQQKEKLERQQQEEKARIEAQIKAAEVAFSLRAQEELRIRRERERDAARIALQKMEKTVEIGDDLNILKEFDMFSGSMPSNHLVNGSDKSLVLLEASQDGRLGNILEQLGLFMKDDHMDYEDEEDGIFLHDREEGLMCS</sequence>
<dbReference type="InterPro" id="IPR052442">
    <property type="entry name" value="Env_Response_Regulator"/>
</dbReference>
<evidence type="ECO:0000313" key="7">
    <source>
        <dbReference type="Proteomes" id="UP001237642"/>
    </source>
</evidence>
<evidence type="ECO:0000256" key="4">
    <source>
        <dbReference type="SAM" id="MobiDB-lite"/>
    </source>
</evidence>
<dbReference type="PROSITE" id="PS50014">
    <property type="entry name" value="BROMODOMAIN_2"/>
    <property type="match status" value="1"/>
</dbReference>